<organism evidence="1 2">
    <name type="scientific">Entomophthora muscae</name>
    <dbReference type="NCBI Taxonomy" id="34485"/>
    <lineage>
        <taxon>Eukaryota</taxon>
        <taxon>Fungi</taxon>
        <taxon>Fungi incertae sedis</taxon>
        <taxon>Zoopagomycota</taxon>
        <taxon>Entomophthoromycotina</taxon>
        <taxon>Entomophthoromycetes</taxon>
        <taxon>Entomophthorales</taxon>
        <taxon>Entomophthoraceae</taxon>
        <taxon>Entomophthora</taxon>
    </lineage>
</organism>
<protein>
    <submittedName>
        <fullName evidence="1">Uncharacterized protein</fullName>
    </submittedName>
</protein>
<evidence type="ECO:0000313" key="1">
    <source>
        <dbReference type="EMBL" id="KAJ9077297.1"/>
    </source>
</evidence>
<accession>A0ACC2TSV8</accession>
<dbReference type="EMBL" id="QTSX02002207">
    <property type="protein sequence ID" value="KAJ9077297.1"/>
    <property type="molecule type" value="Genomic_DNA"/>
</dbReference>
<name>A0ACC2TSV8_9FUNG</name>
<sequence>MPTNTRKHPLYPYNINGNISAGHIMSDGYTMPKACARIIQHCHTLNPTSIPPTSDLASTKYTGSKRSFGKNKEDVLNWPDNWQPNFALATSPTGFGGVQEASCYESNMFEAPGVRNDNLDAPKSQNTEPESNPGQNPSQTARLIGWERNNPLLINEVAASPPGPENLAVPQDSSSEPPVQDARNFPEVLLRVWMYKYSNYCHHT</sequence>
<evidence type="ECO:0000313" key="2">
    <source>
        <dbReference type="Proteomes" id="UP001165960"/>
    </source>
</evidence>
<proteinExistence type="predicted"/>
<reference evidence="1" key="1">
    <citation type="submission" date="2022-04" db="EMBL/GenBank/DDBJ databases">
        <title>Genome of the entomopathogenic fungus Entomophthora muscae.</title>
        <authorList>
            <person name="Elya C."/>
            <person name="Lovett B.R."/>
            <person name="Lee E."/>
            <person name="Macias A.M."/>
            <person name="Hajek A.E."/>
            <person name="De Bivort B.L."/>
            <person name="Kasson M.T."/>
            <person name="De Fine Licht H.H."/>
            <person name="Stajich J.E."/>
        </authorList>
    </citation>
    <scope>NUCLEOTIDE SEQUENCE</scope>
    <source>
        <strain evidence="1">Berkeley</strain>
    </source>
</reference>
<dbReference type="Proteomes" id="UP001165960">
    <property type="component" value="Unassembled WGS sequence"/>
</dbReference>
<gene>
    <name evidence="1" type="ORF">DSO57_1018104</name>
</gene>
<comment type="caution">
    <text evidence="1">The sequence shown here is derived from an EMBL/GenBank/DDBJ whole genome shotgun (WGS) entry which is preliminary data.</text>
</comment>
<keyword evidence="2" id="KW-1185">Reference proteome</keyword>